<keyword evidence="4" id="KW-1185">Reference proteome</keyword>
<dbReference type="Gene3D" id="3.90.550.50">
    <property type="match status" value="3"/>
</dbReference>
<feature type="domain" description="Phosphoribosyltransferase" evidence="2">
    <location>
        <begin position="439"/>
        <end position="483"/>
    </location>
</feature>
<keyword evidence="1" id="KW-0472">Membrane</keyword>
<organism evidence="3 4">
    <name type="scientific">Brassica carinata</name>
    <name type="common">Ethiopian mustard</name>
    <name type="synonym">Abyssinian cabbage</name>
    <dbReference type="NCBI Taxonomy" id="52824"/>
    <lineage>
        <taxon>Eukaryota</taxon>
        <taxon>Viridiplantae</taxon>
        <taxon>Streptophyta</taxon>
        <taxon>Embryophyta</taxon>
        <taxon>Tracheophyta</taxon>
        <taxon>Spermatophyta</taxon>
        <taxon>Magnoliopsida</taxon>
        <taxon>eudicotyledons</taxon>
        <taxon>Gunneridae</taxon>
        <taxon>Pentapetalae</taxon>
        <taxon>rosids</taxon>
        <taxon>malvids</taxon>
        <taxon>Brassicales</taxon>
        <taxon>Brassicaceae</taxon>
        <taxon>Brassiceae</taxon>
        <taxon>Brassica</taxon>
    </lineage>
</organism>
<protein>
    <recommendedName>
        <fullName evidence="2">Phosphoribosyltransferase domain-containing protein</fullName>
    </recommendedName>
</protein>
<dbReference type="PANTHER" id="PTHR10811">
    <property type="entry name" value="FRINGE-RELATED"/>
    <property type="match status" value="1"/>
</dbReference>
<evidence type="ECO:0000313" key="3">
    <source>
        <dbReference type="EMBL" id="KAG2274095.1"/>
    </source>
</evidence>
<sequence>MLLSLYNVISSPPSYHTKVLRKYRVIVGVGVAVVFFVLVLFNQTYIINSQSFDSNIFTIKYQELQPKETATNLSHLMFVLVGGSRTWRPNVTRGNIFFDVEPSKEFQPWSRDLPPLKVNEDLKKLKIYPKLRNRIHTRIYRSILENYRLKQDQDVRWYVTGDDDSVFFVDNMVDVLSKYDHKEKHYIGMFSETIKSNFYFSFDMAFGGGGYALSYPLVEALVEELDNCIERYYYIWGVDHLQSMCLADLGVDLSLDKGFHQLDLRGDLSGFLSSHPTAPLVSFHHFGSLEPIFPSMDHPGSVRHIMKAANVDQTRMVQQSICHVRATSWTFSVSWGYSVHIYEKIFPRSYLKRPIETFRPWLGGRPPLYMFNTRPVSRNPCEAPHWFFFDSIEQGNDGVVTSYTRKFPRNMTSCSFFGNTSADPLASIRVFSPKTPKPAPQGIHGLCKKHPMVKIMTSEIDASLSEDSLVIPGLGEFADHYFDGCCKEAVVTRLLRFWEASNVKMVETGELMAVDFVRKHPTSLRERVITLQKQRRMKVSMGLSRLAKTRKGAVTISSIFVFFNQTYTISESFYGNIFTIKCQKRLLQPKETATNLSHLMFVVVGSPRTWKKRRNYVESWWRPDVTRGNIFFHVKPSEELLPWSPTFPPFRVSENVKKLRFYRKLRKPSHTRFYRAILETYRLMDEGVRWYVTGDDDSLFFVDNLVDVLSKYDHTRQHYIGTNSETIKSNVYFGFNMGFGGGGYALSYALVEALVVKLDECVEKYHFIWAVDQIQSFCLAELSVDLTLEKGFHQVDLFGDISGFLSSHTTAPLLSLHHFATVSPLFPGMDPANVDQSRMLQQSICHARESNWTFSVSWGYPVHIYEKIFSRSHLKLPIETFGPGTEDGLQFSCLTRGRFLDPCEAPHWFFFDSIEKENDGVVTSYTRKFIRNMTSCSFSANISADPIASIRVFSPKTPRQVDLFGDISGFLSSHTTAPLLSLHHFATSICHARESNWTFSVSWGYPVHIYEKIFSRSHLKLPIETFRPWYRGRPPVFMFNTRPVSRDPCEAPHWFFFDSIEKENDGVVTSYTRKFIRNMTSCSFSANISADPIASIRVFSPKTPRQGRKVECCDVEYEEISTSASLQASREPPTNISHLLFVIVGSTKTWRYRRGYIEPWWRPNITRGHVFLEKPPGRDLLPWPQQSPPFIVNKDSSITNAKFKTQIRLFQSLHESFNKASKDTRWFVIADDDTLFFLDNLVKALEQYDHKKHYYIGMNSENVWSNAIFGFDMGYGGGGYALSYPTVETLLNKMEDCIARYLGVYSDLLSFRCLADLGIDLTMNKGIHQIDLHGDISGLLSAHPQSPLISLHHFDVINPIFPAMSRQESILQQTICYQRGNNWSVSVSWGYSVHVYQSVLPRNYLKRPLETFRPWKNVRIPVYTFNTRRVTNDPCEMPRQFFFESVVEDKNQSLVTTMYKVKTLGSLPPCLPNVNQSAGNISQVRVIAATMHKMGEGIECCDVENVSSSETLEVKIRACHKDEVLA</sequence>
<reference evidence="3 4" key="1">
    <citation type="submission" date="2020-02" db="EMBL/GenBank/DDBJ databases">
        <authorList>
            <person name="Ma Q."/>
            <person name="Huang Y."/>
            <person name="Song X."/>
            <person name="Pei D."/>
        </authorList>
    </citation>
    <scope>NUCLEOTIDE SEQUENCE [LARGE SCALE GENOMIC DNA]</scope>
    <source>
        <strain evidence="3">Sxm20200214</strain>
        <tissue evidence="3">Leaf</tissue>
    </source>
</reference>
<feature type="transmembrane region" description="Helical" evidence="1">
    <location>
        <begin position="23"/>
        <end position="41"/>
    </location>
</feature>
<proteinExistence type="predicted"/>
<gene>
    <name evidence="3" type="ORF">Bca52824_056650</name>
</gene>
<dbReference type="Pfam" id="PF14681">
    <property type="entry name" value="UPRTase"/>
    <property type="match status" value="1"/>
</dbReference>
<dbReference type="InterPro" id="IPR000836">
    <property type="entry name" value="PRTase_dom"/>
</dbReference>
<dbReference type="OrthoDB" id="421979at2759"/>
<dbReference type="Gene3D" id="3.40.50.2020">
    <property type="match status" value="1"/>
</dbReference>
<dbReference type="InterPro" id="IPR006740">
    <property type="entry name" value="DUF604"/>
</dbReference>
<dbReference type="Proteomes" id="UP000886595">
    <property type="component" value="Unassembled WGS sequence"/>
</dbReference>
<evidence type="ECO:0000313" key="4">
    <source>
        <dbReference type="Proteomes" id="UP000886595"/>
    </source>
</evidence>
<comment type="caution">
    <text evidence="3">The sequence shown here is derived from an EMBL/GenBank/DDBJ whole genome shotgun (WGS) entry which is preliminary data.</text>
</comment>
<evidence type="ECO:0000259" key="2">
    <source>
        <dbReference type="Pfam" id="PF14681"/>
    </source>
</evidence>
<keyword evidence="1" id="KW-1133">Transmembrane helix</keyword>
<name>A0A8X7UC03_BRACI</name>
<accession>A0A8X7UC03</accession>
<keyword evidence="1" id="KW-0812">Transmembrane</keyword>
<dbReference type="EMBL" id="JAAMPC010000012">
    <property type="protein sequence ID" value="KAG2274095.1"/>
    <property type="molecule type" value="Genomic_DNA"/>
</dbReference>
<dbReference type="FunFam" id="3.90.550.50:FF:000006">
    <property type="entry name" value="Fringe-related protein-like"/>
    <property type="match status" value="3"/>
</dbReference>
<dbReference type="Pfam" id="PF04646">
    <property type="entry name" value="DUF604"/>
    <property type="match status" value="4"/>
</dbReference>
<dbReference type="InterPro" id="IPR029057">
    <property type="entry name" value="PRTase-like"/>
</dbReference>
<evidence type="ECO:0000256" key="1">
    <source>
        <dbReference type="SAM" id="Phobius"/>
    </source>
</evidence>